<evidence type="ECO:0000313" key="1">
    <source>
        <dbReference type="EMBL" id="CAG8564631.1"/>
    </source>
</evidence>
<dbReference type="EMBL" id="CAJVPT010009795">
    <property type="protein sequence ID" value="CAG8564631.1"/>
    <property type="molecule type" value="Genomic_DNA"/>
</dbReference>
<name>A0ACA9M3D9_9GLOM</name>
<comment type="caution">
    <text evidence="1">The sequence shown here is derived from an EMBL/GenBank/DDBJ whole genome shotgun (WGS) entry which is preliminary data.</text>
</comment>
<organism evidence="1 2">
    <name type="scientific">Acaulospora colombiana</name>
    <dbReference type="NCBI Taxonomy" id="27376"/>
    <lineage>
        <taxon>Eukaryota</taxon>
        <taxon>Fungi</taxon>
        <taxon>Fungi incertae sedis</taxon>
        <taxon>Mucoromycota</taxon>
        <taxon>Glomeromycotina</taxon>
        <taxon>Glomeromycetes</taxon>
        <taxon>Diversisporales</taxon>
        <taxon>Acaulosporaceae</taxon>
        <taxon>Acaulospora</taxon>
    </lineage>
</organism>
<gene>
    <name evidence="1" type="ORF">ACOLOM_LOCUS5366</name>
</gene>
<accession>A0ACA9M3D9</accession>
<protein>
    <submittedName>
        <fullName evidence="1">11853_t:CDS:1</fullName>
    </submittedName>
</protein>
<sequence length="578" mass="64598">MLADGTALSAEEQRKHIDCDYGSLSKNPLPAIIHLAVGMSVILRQRNISPELKISNGSTGVLFCVFTSRYGDYTCADGAIVYFPASPLRLHGLPVGCVYIPAVQSSYSIVTDKKKQSYHRKQLPIEPAYAVTGHFAQGKTLPIVVGSLKQRDAAAAYVIASRATSRDGLFLTEEVTLRDLNRPWPRALRMEMARLTALEHNTSVKEGFIDGCPIKVPDEEEEDAKNPLRAKLRWEFDSDRKRKRADSQSGRIHKQVAITQGDNHLERGSTKTHMIQPRMSAPASLTYHYPFPFLIWHAASYSCAYDSLLTPLYVAWFYATELWKAAFSIHSPSLVFVSAGFFQISSVHSEAQAILTRTRERLRNELSSQDIATFPRFGALCTPMESVLRVMGFLSEPLFQVEHTCLDITLDITFSLRTLFIEPNITCFGSYLPSVVTVQQWTDAQIAEWCQTPCTTCCLPTTNQPYQLSDVPLLLTFETPVDPRINSKLLPSLVLTISDLTSQPPSTYRLFGIIYHGSAHYTARIFTPANSQSPVSDVWNYDGMRGSPIRDDDSPLHLESLMTLDGRGASYYLYALCL</sequence>
<keyword evidence="2" id="KW-1185">Reference proteome</keyword>
<proteinExistence type="predicted"/>
<dbReference type="Proteomes" id="UP000789525">
    <property type="component" value="Unassembled WGS sequence"/>
</dbReference>
<reference evidence="1" key="1">
    <citation type="submission" date="2021-06" db="EMBL/GenBank/DDBJ databases">
        <authorList>
            <person name="Kallberg Y."/>
            <person name="Tangrot J."/>
            <person name="Rosling A."/>
        </authorList>
    </citation>
    <scope>NUCLEOTIDE SEQUENCE</scope>
    <source>
        <strain evidence="1">CL356</strain>
    </source>
</reference>
<evidence type="ECO:0000313" key="2">
    <source>
        <dbReference type="Proteomes" id="UP000789525"/>
    </source>
</evidence>